<feature type="compositionally biased region" description="Basic and acidic residues" evidence="5">
    <location>
        <begin position="597"/>
        <end position="620"/>
    </location>
</feature>
<dbReference type="InterPro" id="IPR015421">
    <property type="entry name" value="PyrdxlP-dep_Trfase_major"/>
</dbReference>
<evidence type="ECO:0000256" key="1">
    <source>
        <dbReference type="ARBA" id="ARBA00022679"/>
    </source>
</evidence>
<dbReference type="InterPro" id="IPR005303">
    <property type="entry name" value="MOCOS_middle"/>
</dbReference>
<proteinExistence type="inferred from homology"/>
<name>A0A8J9YTG3_BRALA</name>
<dbReference type="EC" id="2.8.1.9" evidence="4"/>
<protein>
    <recommendedName>
        <fullName evidence="4">Molybdenum cofactor sulfurase</fullName>
        <shortName evidence="4">MCS</shortName>
        <shortName evidence="4">MOS</shortName>
        <shortName evidence="4">MoCo sulfurase</shortName>
        <ecNumber evidence="4">2.8.1.9</ecNumber>
    </recommendedName>
    <alternativeName>
        <fullName evidence="4">Molybdenum cofactor sulfurtransferase</fullName>
    </alternativeName>
</protein>
<evidence type="ECO:0000313" key="7">
    <source>
        <dbReference type="EMBL" id="CAH1241418.1"/>
    </source>
</evidence>
<feature type="compositionally biased region" description="Basic and acidic residues" evidence="5">
    <location>
        <begin position="646"/>
        <end position="656"/>
    </location>
</feature>
<feature type="compositionally biased region" description="Polar residues" evidence="5">
    <location>
        <begin position="574"/>
        <end position="589"/>
    </location>
</feature>
<dbReference type="Pfam" id="PF03473">
    <property type="entry name" value="MOSC"/>
    <property type="match status" value="1"/>
</dbReference>
<dbReference type="Proteomes" id="UP000838412">
    <property type="component" value="Chromosome 12"/>
</dbReference>
<dbReference type="GO" id="GO:0008265">
    <property type="term" value="F:molybdenum cofactor sulfurtransferase activity"/>
    <property type="evidence" value="ECO:0007669"/>
    <property type="project" value="UniProtKB-UniRule"/>
</dbReference>
<feature type="modified residue" description="N6-(pyridoxal phosphate)lysine" evidence="4">
    <location>
        <position position="302"/>
    </location>
</feature>
<dbReference type="PANTHER" id="PTHR14237">
    <property type="entry name" value="MOLYBDOPTERIN COFACTOR SULFURASE MOSC"/>
    <property type="match status" value="1"/>
</dbReference>
<comment type="similarity">
    <text evidence="4">Belongs to the class-V pyridoxal-phosphate-dependent aminotransferase family. MOCOS subfamily.</text>
</comment>
<accession>A0A8J9YTG3</accession>
<dbReference type="SUPFAM" id="SSF53383">
    <property type="entry name" value="PLP-dependent transferases"/>
    <property type="match status" value="1"/>
</dbReference>
<dbReference type="Pfam" id="PF03476">
    <property type="entry name" value="MOSC_N"/>
    <property type="match status" value="1"/>
</dbReference>
<dbReference type="HAMAP" id="MF_03050">
    <property type="entry name" value="MOCOS"/>
    <property type="match status" value="1"/>
</dbReference>
<dbReference type="PANTHER" id="PTHR14237:SF80">
    <property type="entry name" value="MOLYBDENUM COFACTOR SULFURASE"/>
    <property type="match status" value="1"/>
</dbReference>
<evidence type="ECO:0000256" key="5">
    <source>
        <dbReference type="SAM" id="MobiDB-lite"/>
    </source>
</evidence>
<evidence type="ECO:0000313" key="8">
    <source>
        <dbReference type="Proteomes" id="UP000838412"/>
    </source>
</evidence>
<keyword evidence="2 4" id="KW-0663">Pyridoxal phosphate</keyword>
<comment type="function">
    <text evidence="4">Sulfurates the molybdenum cofactor. Sulfation of molybdenum is essential for xanthine dehydrogenase (XDH) and aldehyde oxidase (ADO) enzymes in which molybdenum cofactor is liganded by 1 oxygen and 1 sulfur atom in active form.</text>
</comment>
<dbReference type="EMBL" id="OV696697">
    <property type="protein sequence ID" value="CAH1241418.1"/>
    <property type="molecule type" value="Genomic_DNA"/>
</dbReference>
<gene>
    <name evidence="7" type="primary">MOCOS</name>
    <name evidence="7" type="ORF">BLAG_LOCUS5075</name>
</gene>
<evidence type="ECO:0000259" key="6">
    <source>
        <dbReference type="PROSITE" id="PS51340"/>
    </source>
</evidence>
<dbReference type="Pfam" id="PF00266">
    <property type="entry name" value="Aminotran_5"/>
    <property type="match status" value="2"/>
</dbReference>
<feature type="domain" description="MOSC" evidence="6">
    <location>
        <begin position="786"/>
        <end position="946"/>
    </location>
</feature>
<keyword evidence="1 4" id="KW-0808">Transferase</keyword>
<sequence>MADKWRNVEHRQRKKADFLKNCGKLYGYGGRIDKMQEEEFDRLKGMVYLDHTGTTHYAQSQLDAYMKDLQMNVYGNPHTRSASSRLTTDTIDQLRFRILQHFNTSIKHHSVIFTSGCTGALKLLAESFTWEDGSIFSYLEDNHTSVLGVREVAAKEGAKIMCVSEQELLGCGNMDGKGSPQSRTITAEKNSSIANCTANNSISSHFPGKTHSSKESERSDFINATSRCGRQSHLFAYAAMCNFSGRKFPLDWCRKIKRKQFSLCEESDGKWYTCLDAASYVSTNPLDLSSCEADFVTLSFYKIFGFPTGLGALIIRKDAEDTLRKTYFGGGTALAVTSNGRFYVPRPILHDRFEDGTLPFLDIIALRHGFDTLEKLTGGMLQVSQHTFSLARYVYLQLTSLKHHNGHPVAVVYADTDFDDITTQGAIVNFNLMRANGDFVGYSEVDKLASLHDIHLRTGCFCNSGACSRHLGLSNQQIRENYQAGHVCGDDKDLISGQPTGSVRISFGYMSTFEDAQFFLDFVQECFVEKSPKTTGAVNGQNGQYCNKGLTSKVNVQSTNEGLDIEDDKKGTEENTSSTFPKTSATLKSSGLKHGRKDQADGPQEDHRDSFKKEIEEKSSKGQVLDSSYQSLAVRDSERNVPQSTWRKEKPTENRELKEPVQRYLTNIFLYPVKSCGAFEVKSWQLSTRGLMYDREWMVVNESGVCLSQKREPKLCLVRPAIYLTEGVLQLSAEGMKPLDVPLNAARIGDVEASMCQSKVCGDRITGLDCGNEAADWLTIFLGRPCRLVRQNPDSDRDCKVNRDGGNSADGKFSLSLANESQYLLISRPSLRELQQQITANSNMAIPTEDLVLRFRGNLVIDSGQPYEEDDWSELMIGQQQFQSRGLCSRCQMVCLDQATAQRSKEPLMTLLRVRGKKVPFGIHLVHNMADTEPCCIQVGDEVTPVTMATV</sequence>
<dbReference type="GO" id="GO:0030151">
    <property type="term" value="F:molybdenum ion binding"/>
    <property type="evidence" value="ECO:0007669"/>
    <property type="project" value="UniProtKB-UniRule"/>
</dbReference>
<dbReference type="SUPFAM" id="SSF141673">
    <property type="entry name" value="MOSC N-terminal domain-like"/>
    <property type="match status" value="1"/>
</dbReference>
<dbReference type="Gene3D" id="3.40.640.10">
    <property type="entry name" value="Type I PLP-dependent aspartate aminotransferase-like (Major domain)"/>
    <property type="match status" value="1"/>
</dbReference>
<feature type="region of interest" description="Disordered" evidence="5">
    <location>
        <begin position="559"/>
        <end position="656"/>
    </location>
</feature>
<dbReference type="InterPro" id="IPR000192">
    <property type="entry name" value="Aminotrans_V_dom"/>
</dbReference>
<keyword evidence="8" id="KW-1185">Reference proteome</keyword>
<evidence type="ECO:0000256" key="2">
    <source>
        <dbReference type="ARBA" id="ARBA00022898"/>
    </source>
</evidence>
<dbReference type="PROSITE" id="PS51340">
    <property type="entry name" value="MOSC"/>
    <property type="match status" value="1"/>
</dbReference>
<evidence type="ECO:0000256" key="3">
    <source>
        <dbReference type="ARBA" id="ARBA00023150"/>
    </source>
</evidence>
<evidence type="ECO:0000256" key="4">
    <source>
        <dbReference type="HAMAP-Rule" id="MF_03050"/>
    </source>
</evidence>
<organism evidence="7 8">
    <name type="scientific">Branchiostoma lanceolatum</name>
    <name type="common">Common lancelet</name>
    <name type="synonym">Amphioxus lanceolatum</name>
    <dbReference type="NCBI Taxonomy" id="7740"/>
    <lineage>
        <taxon>Eukaryota</taxon>
        <taxon>Metazoa</taxon>
        <taxon>Chordata</taxon>
        <taxon>Cephalochordata</taxon>
        <taxon>Leptocardii</taxon>
        <taxon>Amphioxiformes</taxon>
        <taxon>Branchiostomatidae</taxon>
        <taxon>Branchiostoma</taxon>
    </lineage>
</organism>
<feature type="active site" evidence="4">
    <location>
        <position position="462"/>
    </location>
</feature>
<dbReference type="InterPro" id="IPR028886">
    <property type="entry name" value="MoCo_sulfurase"/>
</dbReference>
<dbReference type="GO" id="GO:0016829">
    <property type="term" value="F:lyase activity"/>
    <property type="evidence" value="ECO:0007669"/>
    <property type="project" value="UniProtKB-UniRule"/>
</dbReference>
<dbReference type="GO" id="GO:0030170">
    <property type="term" value="F:pyridoxal phosphate binding"/>
    <property type="evidence" value="ECO:0007669"/>
    <property type="project" value="UniProtKB-UniRule"/>
</dbReference>
<dbReference type="OrthoDB" id="420046at2759"/>
<comment type="catalytic activity">
    <reaction evidence="4">
        <text>Mo-molybdopterin + L-cysteine + AH2 = thio-Mo-molybdopterin + L-alanine + A + H2O</text>
        <dbReference type="Rhea" id="RHEA:42636"/>
        <dbReference type="ChEBI" id="CHEBI:13193"/>
        <dbReference type="ChEBI" id="CHEBI:15377"/>
        <dbReference type="ChEBI" id="CHEBI:17499"/>
        <dbReference type="ChEBI" id="CHEBI:35235"/>
        <dbReference type="ChEBI" id="CHEBI:57972"/>
        <dbReference type="ChEBI" id="CHEBI:71302"/>
        <dbReference type="ChEBI" id="CHEBI:82685"/>
        <dbReference type="EC" id="2.8.1.9"/>
    </reaction>
</comment>
<dbReference type="InterPro" id="IPR005302">
    <property type="entry name" value="MoCF_Sase_C"/>
</dbReference>
<dbReference type="InterPro" id="IPR015424">
    <property type="entry name" value="PyrdxlP-dep_Trfase"/>
</dbReference>
<keyword evidence="3 4" id="KW-0501">Molybdenum cofactor biosynthesis</keyword>
<dbReference type="GO" id="GO:0006777">
    <property type="term" value="P:Mo-molybdopterin cofactor biosynthetic process"/>
    <property type="evidence" value="ECO:0007669"/>
    <property type="project" value="UniProtKB-UniRule"/>
</dbReference>
<dbReference type="AlphaFoldDB" id="A0A8J9YTG3"/>
<comment type="cofactor">
    <cofactor evidence="4">
        <name>pyridoxal 5'-phosphate</name>
        <dbReference type="ChEBI" id="CHEBI:597326"/>
    </cofactor>
</comment>
<reference evidence="7" key="1">
    <citation type="submission" date="2022-01" db="EMBL/GenBank/DDBJ databases">
        <authorList>
            <person name="Braso-Vives M."/>
        </authorList>
    </citation>
    <scope>NUCLEOTIDE SEQUENCE</scope>
</reference>